<dbReference type="InterPro" id="IPR016181">
    <property type="entry name" value="Acyl_CoA_acyltransferase"/>
</dbReference>
<dbReference type="Pfam" id="PF00583">
    <property type="entry name" value="Acetyltransf_1"/>
    <property type="match status" value="1"/>
</dbReference>
<evidence type="ECO:0000256" key="6">
    <source>
        <dbReference type="ARBA" id="ARBA00017209"/>
    </source>
</evidence>
<name>A0AAJ7SJS1_PETMA</name>
<dbReference type="EC" id="2.3.1.57" evidence="5"/>
<keyword evidence="7" id="KW-0963">Cytoplasm</keyword>
<proteinExistence type="inferred from homology"/>
<evidence type="ECO:0000256" key="2">
    <source>
        <dbReference type="ARBA" id="ARBA00004995"/>
    </source>
</evidence>
<evidence type="ECO:0000256" key="7">
    <source>
        <dbReference type="ARBA" id="ARBA00022490"/>
    </source>
</evidence>
<evidence type="ECO:0000313" key="17">
    <source>
        <dbReference type="Proteomes" id="UP001318040"/>
    </source>
</evidence>
<keyword evidence="8" id="KW-0808">Transferase</keyword>
<dbReference type="RefSeq" id="XP_032799980.1">
    <property type="nucleotide sequence ID" value="XM_032944089.1"/>
</dbReference>
<evidence type="ECO:0000256" key="14">
    <source>
        <dbReference type="ARBA" id="ARBA00049279"/>
    </source>
</evidence>
<reference evidence="18" key="1">
    <citation type="submission" date="2025-08" db="UniProtKB">
        <authorList>
            <consortium name="RefSeq"/>
        </authorList>
    </citation>
    <scope>IDENTIFICATION</scope>
    <source>
        <tissue evidence="18">Sperm</tissue>
    </source>
</reference>
<dbReference type="KEGG" id="pmrn:116936953"/>
<evidence type="ECO:0000256" key="9">
    <source>
        <dbReference type="ARBA" id="ARBA00023315"/>
    </source>
</evidence>
<comment type="subcellular location">
    <subcellularLocation>
        <location evidence="1">Cytoplasm</location>
    </subcellularLocation>
</comment>
<dbReference type="SUPFAM" id="SSF55729">
    <property type="entry name" value="Acyl-CoA N-acyltransferases (Nat)"/>
    <property type="match status" value="1"/>
</dbReference>
<protein>
    <recommendedName>
        <fullName evidence="6">Diamine acetyltransferase 1</fullName>
        <ecNumber evidence="5">2.3.1.57</ecNumber>
    </recommendedName>
    <alternativeName>
        <fullName evidence="11">Polyamine N-acetyltransferase 1</fullName>
    </alternativeName>
    <alternativeName>
        <fullName evidence="10">Putrescine acetyltransferase</fullName>
    </alternativeName>
    <alternativeName>
        <fullName evidence="12">Spermidine/spermine N(1)-acetyltransferase 1</fullName>
    </alternativeName>
</protein>
<evidence type="ECO:0000259" key="16">
    <source>
        <dbReference type="PROSITE" id="PS51186"/>
    </source>
</evidence>
<comment type="catalytic activity">
    <reaction evidence="14">
        <text>spermidine + acetyl-CoA = N(1)-acetylspermidine + CoA + H(+)</text>
        <dbReference type="Rhea" id="RHEA:28150"/>
        <dbReference type="ChEBI" id="CHEBI:15378"/>
        <dbReference type="ChEBI" id="CHEBI:57287"/>
        <dbReference type="ChEBI" id="CHEBI:57288"/>
        <dbReference type="ChEBI" id="CHEBI:57834"/>
        <dbReference type="ChEBI" id="CHEBI:58324"/>
        <dbReference type="EC" id="2.3.1.57"/>
    </reaction>
    <physiologicalReaction direction="left-to-right" evidence="14">
        <dbReference type="Rhea" id="RHEA:28151"/>
    </physiologicalReaction>
</comment>
<organism evidence="17 18">
    <name type="scientific">Petromyzon marinus</name>
    <name type="common">Sea lamprey</name>
    <dbReference type="NCBI Taxonomy" id="7757"/>
    <lineage>
        <taxon>Eukaryota</taxon>
        <taxon>Metazoa</taxon>
        <taxon>Chordata</taxon>
        <taxon>Craniata</taxon>
        <taxon>Vertebrata</taxon>
        <taxon>Cyclostomata</taxon>
        <taxon>Hyperoartia</taxon>
        <taxon>Petromyzontiformes</taxon>
        <taxon>Petromyzontidae</taxon>
        <taxon>Petromyzon</taxon>
    </lineage>
</organism>
<keyword evidence="9" id="KW-0012">Acyltransferase</keyword>
<dbReference type="Proteomes" id="UP001318040">
    <property type="component" value="Unplaced"/>
</dbReference>
<evidence type="ECO:0000256" key="5">
    <source>
        <dbReference type="ARBA" id="ARBA00013209"/>
    </source>
</evidence>
<evidence type="ECO:0000313" key="18">
    <source>
        <dbReference type="RefSeq" id="XP_032799980.1"/>
    </source>
</evidence>
<comment type="pathway">
    <text evidence="2">Amine and polyamine degradation; putrescine degradation; N-acetylputrescine from putrescine: step 1/1.</text>
</comment>
<evidence type="ECO:0000256" key="10">
    <source>
        <dbReference type="ARBA" id="ARBA00029790"/>
    </source>
</evidence>
<dbReference type="GO" id="GO:0019809">
    <property type="term" value="F:spermidine binding"/>
    <property type="evidence" value="ECO:0007669"/>
    <property type="project" value="TreeGrafter"/>
</dbReference>
<dbReference type="InterPro" id="IPR000182">
    <property type="entry name" value="GNAT_dom"/>
</dbReference>
<accession>A0AAJ7SJS1</accession>
<gene>
    <name evidence="18" type="primary">LOC116936953</name>
</gene>
<dbReference type="AlphaFoldDB" id="A0AAJ7SJS1"/>
<comment type="similarity">
    <text evidence="3">Belongs to the acetyltransferase family.</text>
</comment>
<comment type="subunit">
    <text evidence="4">Homodimer.</text>
</comment>
<evidence type="ECO:0000256" key="13">
    <source>
        <dbReference type="ARBA" id="ARBA00048955"/>
    </source>
</evidence>
<evidence type="ECO:0000256" key="8">
    <source>
        <dbReference type="ARBA" id="ARBA00022679"/>
    </source>
</evidence>
<comment type="catalytic activity">
    <reaction evidence="13">
        <text>spermine + acetyl-CoA = N(1)-acetylspermine + CoA + H(+)</text>
        <dbReference type="Rhea" id="RHEA:33099"/>
        <dbReference type="ChEBI" id="CHEBI:15378"/>
        <dbReference type="ChEBI" id="CHEBI:45725"/>
        <dbReference type="ChEBI" id="CHEBI:57287"/>
        <dbReference type="ChEBI" id="CHEBI:57288"/>
        <dbReference type="ChEBI" id="CHEBI:58101"/>
        <dbReference type="EC" id="2.3.1.57"/>
    </reaction>
    <physiologicalReaction direction="left-to-right" evidence="13">
        <dbReference type="Rhea" id="RHEA:33100"/>
    </physiologicalReaction>
</comment>
<sequence>MYEKLGDEVHITEQELRDDGFGGHAFYQCLVAEAVAPDGPANGPVRVVGFAMFYFTYDPWSGRNICLEDFFVMKEYRGLGIGSEILKRVSQVAVESRCASMTFLVADWNAPSIEFYRRRGARDHTQSEGWHVFKMPLSSLLKLAAEE</sequence>
<dbReference type="Gene3D" id="3.40.630.30">
    <property type="match status" value="1"/>
</dbReference>
<dbReference type="FunFam" id="3.40.630.30:FF:000064">
    <property type="entry name" value="GNAT family acetyltransferase"/>
    <property type="match status" value="1"/>
</dbReference>
<keyword evidence="17" id="KW-1185">Reference proteome</keyword>
<evidence type="ECO:0000256" key="1">
    <source>
        <dbReference type="ARBA" id="ARBA00004496"/>
    </source>
</evidence>
<dbReference type="PROSITE" id="PS51186">
    <property type="entry name" value="GNAT"/>
    <property type="match status" value="1"/>
</dbReference>
<evidence type="ECO:0000256" key="11">
    <source>
        <dbReference type="ARBA" id="ARBA00031435"/>
    </source>
</evidence>
<dbReference type="GO" id="GO:0004145">
    <property type="term" value="F:diamine N-acetyltransferase activity"/>
    <property type="evidence" value="ECO:0007669"/>
    <property type="project" value="UniProtKB-EC"/>
</dbReference>
<evidence type="ECO:0000256" key="15">
    <source>
        <dbReference type="ARBA" id="ARBA00049562"/>
    </source>
</evidence>
<comment type="catalytic activity">
    <reaction evidence="15">
        <text>an alkane-alpha,omega-diamine + acetyl-CoA = an N-acetylalkane-alpha,omega-diamine + CoA + H(+)</text>
        <dbReference type="Rhea" id="RHEA:11116"/>
        <dbReference type="Rhea" id="RHEA-COMP:9766"/>
        <dbReference type="Rhea" id="RHEA-COMP:9767"/>
        <dbReference type="ChEBI" id="CHEBI:15378"/>
        <dbReference type="ChEBI" id="CHEBI:57287"/>
        <dbReference type="ChEBI" id="CHEBI:57288"/>
        <dbReference type="ChEBI" id="CHEBI:70977"/>
        <dbReference type="ChEBI" id="CHEBI:70988"/>
        <dbReference type="EC" id="2.3.1.57"/>
    </reaction>
    <physiologicalReaction direction="left-to-right" evidence="15">
        <dbReference type="Rhea" id="RHEA:11117"/>
    </physiologicalReaction>
</comment>
<dbReference type="InterPro" id="IPR051016">
    <property type="entry name" value="Diverse_Substrate_AcTransf"/>
</dbReference>
<dbReference type="PANTHER" id="PTHR10545:SF36">
    <property type="entry name" value="DIAMINE ACETYLTRANSFERASE 1"/>
    <property type="match status" value="1"/>
</dbReference>
<dbReference type="GO" id="GO:0032918">
    <property type="term" value="P:spermidine acetylation"/>
    <property type="evidence" value="ECO:0007669"/>
    <property type="project" value="TreeGrafter"/>
</dbReference>
<feature type="domain" description="N-acetyltransferase" evidence="16">
    <location>
        <begin position="1"/>
        <end position="138"/>
    </location>
</feature>
<evidence type="ECO:0000256" key="12">
    <source>
        <dbReference type="ARBA" id="ARBA00031532"/>
    </source>
</evidence>
<evidence type="ECO:0000256" key="3">
    <source>
        <dbReference type="ARBA" id="ARBA00008694"/>
    </source>
</evidence>
<dbReference type="CDD" id="cd04301">
    <property type="entry name" value="NAT_SF"/>
    <property type="match status" value="1"/>
</dbReference>
<dbReference type="PANTHER" id="PTHR10545">
    <property type="entry name" value="DIAMINE N-ACETYLTRANSFERASE"/>
    <property type="match status" value="1"/>
</dbReference>
<dbReference type="GO" id="GO:0005737">
    <property type="term" value="C:cytoplasm"/>
    <property type="evidence" value="ECO:0007669"/>
    <property type="project" value="UniProtKB-SubCell"/>
</dbReference>
<evidence type="ECO:0000256" key="4">
    <source>
        <dbReference type="ARBA" id="ARBA00011738"/>
    </source>
</evidence>